<dbReference type="PROSITE" id="PS01219">
    <property type="entry name" value="AMMONIUM_TRANSP"/>
    <property type="match status" value="1"/>
</dbReference>
<dbReference type="InterPro" id="IPR001905">
    <property type="entry name" value="Ammonium_transpt"/>
</dbReference>
<feature type="transmembrane region" description="Helical" evidence="8">
    <location>
        <begin position="351"/>
        <end position="374"/>
    </location>
</feature>
<dbReference type="PANTHER" id="PTHR43029">
    <property type="entry name" value="AMMONIUM TRANSPORTER MEP2"/>
    <property type="match status" value="1"/>
</dbReference>
<dbReference type="GO" id="GO:0005886">
    <property type="term" value="C:plasma membrane"/>
    <property type="evidence" value="ECO:0007669"/>
    <property type="project" value="UniProtKB-SubCell"/>
</dbReference>
<dbReference type="FunFam" id="1.10.3430.10:FF:000011">
    <property type="entry name" value="Ammonium transporter"/>
    <property type="match status" value="1"/>
</dbReference>
<dbReference type="GeneID" id="2907056"/>
<feature type="transmembrane region" description="Helical" evidence="8">
    <location>
        <begin position="236"/>
        <end position="260"/>
    </location>
</feature>
<dbReference type="EMBL" id="CP017554">
    <property type="protein sequence ID" value="AOW01662.1"/>
    <property type="molecule type" value="Genomic_DNA"/>
</dbReference>
<feature type="transmembrane region" description="Helical" evidence="8">
    <location>
        <begin position="161"/>
        <end position="179"/>
    </location>
</feature>
<feature type="domain" description="Ammonium transporter AmtB-like" evidence="10">
    <location>
        <begin position="36"/>
        <end position="441"/>
    </location>
</feature>
<organism evidence="11 12">
    <name type="scientific">Yarrowia lipolytica</name>
    <name type="common">Candida lipolytica</name>
    <dbReference type="NCBI Taxonomy" id="4952"/>
    <lineage>
        <taxon>Eukaryota</taxon>
        <taxon>Fungi</taxon>
        <taxon>Dikarya</taxon>
        <taxon>Ascomycota</taxon>
        <taxon>Saccharomycotina</taxon>
        <taxon>Dipodascomycetes</taxon>
        <taxon>Dipodascales</taxon>
        <taxon>Dipodascales incertae sedis</taxon>
        <taxon>Yarrowia</taxon>
    </lineage>
</organism>
<dbReference type="NCBIfam" id="TIGR00836">
    <property type="entry name" value="amt"/>
    <property type="match status" value="1"/>
</dbReference>
<evidence type="ECO:0000256" key="5">
    <source>
        <dbReference type="ARBA" id="ARBA00022989"/>
    </source>
</evidence>
<sequence length="472" mass="51164">MLENNNRLTTTNKMDSEAPVETLTAAQIKSYVDTAYILVCAVGVSLITPGIGMLYAGMIRRKNALTIVAQSVLTTCVICLQWWIWGYSLGNVPNGKMLGNLSLAFMMGSPTSHDELSLDQLEEEGIPTSVHFIFSAFFVVCTVQIFAGAIAERGRLISSQIVGFIFATVVYCPLSYWFWAEDGWLNAMGVLDFAGGGPVHIASGTGALAYALYLGKRIDDNGEASMLARAKPHNPTLVLLGTLLIWYGWLFFNSGTLLAVSSRTGYIMLNTQLSACTGGIIFAAVDKWRYGRVSLVGLCEGVICGLVAITPSCGYISPWFSVVGAIITAGVCCSLSNINQWIGIDDTIRSFNIHAIGGIMGSICTAFFADPAWAQEDIPGGWIKHNWVQLGHELAAVTTCVAWSFVLTYIICFVVDHIPGLKLRVTAEEEMLGTDVKDLSEKVENMEDSLWGNSPSMSREPTVAKRDAEPMV</sequence>
<evidence type="ECO:0000313" key="12">
    <source>
        <dbReference type="Proteomes" id="UP000182444"/>
    </source>
</evidence>
<feature type="transmembrane region" description="Helical" evidence="8">
    <location>
        <begin position="130"/>
        <end position="149"/>
    </location>
</feature>
<feature type="transmembrane region" description="Helical" evidence="8">
    <location>
        <begin position="316"/>
        <end position="339"/>
    </location>
</feature>
<keyword evidence="4 8" id="KW-0812">Transmembrane</keyword>
<dbReference type="AlphaFoldDB" id="A0A1D8N7Q9"/>
<comment type="subcellular location">
    <subcellularLocation>
        <location evidence="8">Cell membrane</location>
        <topology evidence="8">Multi-pass membrane protein</topology>
    </subcellularLocation>
    <subcellularLocation>
        <location evidence="1">Membrane</location>
        <topology evidence="1">Multi-pass membrane protein</topology>
    </subcellularLocation>
</comment>
<evidence type="ECO:0000256" key="7">
    <source>
        <dbReference type="ARBA" id="ARBA00023177"/>
    </source>
</evidence>
<keyword evidence="5 8" id="KW-1133">Transmembrane helix</keyword>
<accession>A0A1D8N7Q9</accession>
<feature type="transmembrane region" description="Helical" evidence="8">
    <location>
        <begin position="394"/>
        <end position="415"/>
    </location>
</feature>
<dbReference type="KEGG" id="yli:2907056"/>
<feature type="transmembrane region" description="Helical" evidence="8">
    <location>
        <begin position="64"/>
        <end position="85"/>
    </location>
</feature>
<keyword evidence="6 8" id="KW-0472">Membrane</keyword>
<dbReference type="PANTHER" id="PTHR43029:SF3">
    <property type="entry name" value="AMMONIUM TRANSPORTER 3"/>
    <property type="match status" value="1"/>
</dbReference>
<name>A0A1D8N7Q9_YARLL</name>
<dbReference type="VEuPathDB" id="FungiDB:YALI1_B18292g"/>
<keyword evidence="3 8" id="KW-0813">Transport</keyword>
<gene>
    <name evidence="11" type="ORF">YALI1_B18292g</name>
</gene>
<dbReference type="RefSeq" id="XP_500854.2">
    <property type="nucleotide sequence ID" value="XM_500854.2"/>
</dbReference>
<evidence type="ECO:0000313" key="11">
    <source>
        <dbReference type="EMBL" id="AOW01662.1"/>
    </source>
</evidence>
<feature type="region of interest" description="Disordered" evidence="9">
    <location>
        <begin position="450"/>
        <end position="472"/>
    </location>
</feature>
<dbReference type="Gene3D" id="1.10.3430.10">
    <property type="entry name" value="Ammonium transporter AmtB like domains"/>
    <property type="match status" value="1"/>
</dbReference>
<feature type="compositionally biased region" description="Basic and acidic residues" evidence="9">
    <location>
        <begin position="462"/>
        <end position="472"/>
    </location>
</feature>
<dbReference type="InterPro" id="IPR018047">
    <property type="entry name" value="Ammonium_transpt_CS"/>
</dbReference>
<evidence type="ECO:0000256" key="8">
    <source>
        <dbReference type="RuleBase" id="RU362002"/>
    </source>
</evidence>
<evidence type="ECO:0000256" key="2">
    <source>
        <dbReference type="ARBA" id="ARBA00005887"/>
    </source>
</evidence>
<dbReference type="VEuPathDB" id="FungiDB:YALI0_B13794g"/>
<proteinExistence type="inferred from homology"/>
<evidence type="ECO:0000256" key="3">
    <source>
        <dbReference type="ARBA" id="ARBA00022448"/>
    </source>
</evidence>
<feature type="transmembrane region" description="Helical" evidence="8">
    <location>
        <begin position="199"/>
        <end position="215"/>
    </location>
</feature>
<dbReference type="Pfam" id="PF00909">
    <property type="entry name" value="Ammonium_transp"/>
    <property type="match status" value="1"/>
</dbReference>
<dbReference type="InterPro" id="IPR029020">
    <property type="entry name" value="Ammonium/urea_transptr"/>
</dbReference>
<evidence type="ECO:0000256" key="6">
    <source>
        <dbReference type="ARBA" id="ARBA00023136"/>
    </source>
</evidence>
<dbReference type="Proteomes" id="UP000182444">
    <property type="component" value="Chromosome 1B"/>
</dbReference>
<dbReference type="SUPFAM" id="SSF111352">
    <property type="entry name" value="Ammonium transporter"/>
    <property type="match status" value="1"/>
</dbReference>
<comment type="similarity">
    <text evidence="2 8">Belongs to the ammonia transporter channel (TC 1.A.11.2) family.</text>
</comment>
<evidence type="ECO:0000256" key="9">
    <source>
        <dbReference type="SAM" id="MobiDB-lite"/>
    </source>
</evidence>
<feature type="transmembrane region" description="Helical" evidence="8">
    <location>
        <begin position="292"/>
        <end position="310"/>
    </location>
</feature>
<feature type="transmembrane region" description="Helical" evidence="8">
    <location>
        <begin position="266"/>
        <end position="285"/>
    </location>
</feature>
<dbReference type="GO" id="GO:0008519">
    <property type="term" value="F:ammonium channel activity"/>
    <property type="evidence" value="ECO:0007669"/>
    <property type="project" value="InterPro"/>
</dbReference>
<dbReference type="eggNOG" id="KOG0682">
    <property type="taxonomic scope" value="Eukaryota"/>
</dbReference>
<evidence type="ECO:0000259" key="10">
    <source>
        <dbReference type="Pfam" id="PF00909"/>
    </source>
</evidence>
<reference evidence="11 12" key="1">
    <citation type="journal article" date="2016" name="PLoS ONE">
        <title>Sequence Assembly of Yarrowia lipolytica Strain W29/CLIB89 Shows Transposable Element Diversity.</title>
        <authorList>
            <person name="Magnan C."/>
            <person name="Yu J."/>
            <person name="Chang I."/>
            <person name="Jahn E."/>
            <person name="Kanomata Y."/>
            <person name="Wu J."/>
            <person name="Zeller M."/>
            <person name="Oakes M."/>
            <person name="Baldi P."/>
            <person name="Sandmeyer S."/>
        </authorList>
    </citation>
    <scope>NUCLEOTIDE SEQUENCE [LARGE SCALE GENOMIC DNA]</scope>
    <source>
        <strain evidence="12">CLIB89(W29)</strain>
    </source>
</reference>
<feature type="transmembrane region" description="Helical" evidence="8">
    <location>
        <begin position="35"/>
        <end position="57"/>
    </location>
</feature>
<protein>
    <recommendedName>
        <fullName evidence="8">Ammonium transporter</fullName>
    </recommendedName>
</protein>
<evidence type="ECO:0000256" key="4">
    <source>
        <dbReference type="ARBA" id="ARBA00022692"/>
    </source>
</evidence>
<evidence type="ECO:0000256" key="1">
    <source>
        <dbReference type="ARBA" id="ARBA00004141"/>
    </source>
</evidence>
<dbReference type="InterPro" id="IPR024041">
    <property type="entry name" value="NH4_transpt_AmtB-like_dom"/>
</dbReference>
<keyword evidence="7 8" id="KW-0924">Ammonia transport</keyword>